<evidence type="ECO:0000256" key="1">
    <source>
        <dbReference type="SAM" id="MobiDB-lite"/>
    </source>
</evidence>
<dbReference type="SMART" id="SM00325">
    <property type="entry name" value="RhoGEF"/>
    <property type="match status" value="1"/>
</dbReference>
<dbReference type="InterPro" id="IPR000219">
    <property type="entry name" value="DH_dom"/>
</dbReference>
<dbReference type="InterPro" id="IPR000270">
    <property type="entry name" value="PB1_dom"/>
</dbReference>
<name>A0A4Q1BHB7_TREME</name>
<feature type="region of interest" description="Disordered" evidence="1">
    <location>
        <begin position="682"/>
        <end position="767"/>
    </location>
</feature>
<feature type="region of interest" description="Disordered" evidence="1">
    <location>
        <begin position="964"/>
        <end position="1010"/>
    </location>
</feature>
<dbReference type="GO" id="GO:0031106">
    <property type="term" value="P:septin ring organization"/>
    <property type="evidence" value="ECO:0007669"/>
    <property type="project" value="TreeGrafter"/>
</dbReference>
<dbReference type="GO" id="GO:0000935">
    <property type="term" value="C:division septum"/>
    <property type="evidence" value="ECO:0007669"/>
    <property type="project" value="TreeGrafter"/>
</dbReference>
<gene>
    <name evidence="3" type="ORF">M231_05744</name>
</gene>
<dbReference type="OrthoDB" id="1594986at2759"/>
<dbReference type="Pfam" id="PF00564">
    <property type="entry name" value="PB1"/>
    <property type="match status" value="1"/>
</dbReference>
<keyword evidence="4" id="KW-1185">Reference proteome</keyword>
<dbReference type="AlphaFoldDB" id="A0A4Q1BHB7"/>
<accession>A0A4Q1BHB7</accession>
<dbReference type="GO" id="GO:0030010">
    <property type="term" value="P:establishment of cell polarity"/>
    <property type="evidence" value="ECO:0007669"/>
    <property type="project" value="TreeGrafter"/>
</dbReference>
<dbReference type="EMBL" id="SDIL01000081">
    <property type="protein sequence ID" value="RXK36980.1"/>
    <property type="molecule type" value="Genomic_DNA"/>
</dbReference>
<dbReference type="CDD" id="cd13246">
    <property type="entry name" value="PH_Scd1"/>
    <property type="match status" value="1"/>
</dbReference>
<dbReference type="GO" id="GO:0043332">
    <property type="term" value="C:mating projection tip"/>
    <property type="evidence" value="ECO:0007669"/>
    <property type="project" value="TreeGrafter"/>
</dbReference>
<dbReference type="Pfam" id="PF15411">
    <property type="entry name" value="PH_10"/>
    <property type="match status" value="1"/>
</dbReference>
<dbReference type="Gene3D" id="3.10.20.90">
    <property type="entry name" value="Phosphatidylinositol 3-kinase Catalytic Subunit, Chain A, domain 1"/>
    <property type="match status" value="1"/>
</dbReference>
<dbReference type="InterPro" id="IPR053026">
    <property type="entry name" value="CDC42_GEF"/>
</dbReference>
<dbReference type="CDD" id="cd00160">
    <property type="entry name" value="RhoGEF"/>
    <property type="match status" value="1"/>
</dbReference>
<evidence type="ECO:0000313" key="3">
    <source>
        <dbReference type="EMBL" id="RXK36980.1"/>
    </source>
</evidence>
<dbReference type="SUPFAM" id="SSF50729">
    <property type="entry name" value="PH domain-like"/>
    <property type="match status" value="1"/>
</dbReference>
<dbReference type="InParanoid" id="A0A4Q1BHB7"/>
<evidence type="ECO:0000259" key="2">
    <source>
        <dbReference type="PROSITE" id="PS50010"/>
    </source>
</evidence>
<feature type="compositionally biased region" description="Polar residues" evidence="1">
    <location>
        <begin position="882"/>
        <end position="893"/>
    </location>
</feature>
<dbReference type="Gene3D" id="2.30.29.30">
    <property type="entry name" value="Pleckstrin-homology domain (PH domain)/Phosphotyrosine-binding domain (PTB)"/>
    <property type="match status" value="1"/>
</dbReference>
<sequence length="1100" mass="121471">MSTAQPISMSSGSISRRRVGSVSAGSLQPLDTASIRMPSNQPNALALKTASLSTSRTLYQQCSYLRKRLRCVEGFKPYLEQPPHAEHLDVVTQMCHTLRMGSPLVHIYNLLIPSFSDPSSALYADYPAPSPIPVTFPDFYSTPDGVKNWAKKPENAKQCQKYIAVFCMALKQRREEGRWHREMWALHELYGKTANADGQDTEGFDSTGLMKVLETVEDMVDNLPASAIIPGSPQTPYTASSGLGNMSGSMRLSASARQSSDFPFPMGGTGTGSNTISNMAATMNGGVHIAADSSPTAENMQRGMSRSSADANAFKSVEELVQSEKSYVQDIEILVRCQMEMVQAQLISPDTAHLMFSNISKILDFHRKFLIKLETEYAPIEEKQDQSAWAEGRWGMPFVTSETEFDCYGPYCANYLRAITLVNDQMPNLMRGETLPESQRPCLHPERELQAFMIKPIQRITKYGLLLDAVLKSTAKHEYPYRSELEDGAAAVRRIAGGINDITDHVAKQATVAELIERVEDWKGHEYDKFGDLYLDDHFSVMKAEQPREYHVFLFERMLLCCKEVAPDRKEKKSSKNASMLRKDKTASKVGMSSKRPYNLKGRIFVSNIKHVSLEPPLSSDPNSGWRVAISWTVPARSQNAGYYENVEDSFVMSGKSEEYMRKWADKIWEFAKIERKRAEEIKSERLSLQSRNSGQRYLQSSFAPPTPASEQPPYSFNMPTSSYPDDDESTTGFRSGRSTPSLNAGSGYLPPVPSRRVQSQQAMPADRQADLRARAMTEDQFGPSMSQWRNQQAPMMPPPLPRMGSNMSAMSTASEASFGERLPRGMRQASASRLGQLGIADEEEEEEGNDIIPNSNYSYNSHPPTAGPPFSARGMMMSRAPSHNSSIPTSSAIHPPPLRSRSASSPQVYQIRPKPQPPLPVPNSGQDWQETMEELPNPGLGGGMLGTSSSSTLVGGTVYFTKRMSGGKRSSGDSQSTEASTASSQSPATPYGVQEGMVRGGTPVSRQPSGDGLVVVTIHCGSEKLQIHITRDVSYSDLVSKVLKKCQLCAKPGSYNSTRPKISYSDDGEWMSLLNDLTVGDMFAALDDLGRNSVDLRVQ</sequence>
<feature type="compositionally biased region" description="Low complexity" evidence="1">
    <location>
        <begin position="975"/>
        <end position="991"/>
    </location>
</feature>
<feature type="compositionally biased region" description="Polar residues" evidence="1">
    <location>
        <begin position="687"/>
        <end position="724"/>
    </location>
</feature>
<dbReference type="GO" id="GO:0005737">
    <property type="term" value="C:cytoplasm"/>
    <property type="evidence" value="ECO:0007669"/>
    <property type="project" value="TreeGrafter"/>
</dbReference>
<dbReference type="STRING" id="5217.A0A4Q1BHB7"/>
<dbReference type="CDD" id="cd05992">
    <property type="entry name" value="PB1"/>
    <property type="match status" value="1"/>
</dbReference>
<organism evidence="3 4">
    <name type="scientific">Tremella mesenterica</name>
    <name type="common">Jelly fungus</name>
    <dbReference type="NCBI Taxonomy" id="5217"/>
    <lineage>
        <taxon>Eukaryota</taxon>
        <taxon>Fungi</taxon>
        <taxon>Dikarya</taxon>
        <taxon>Basidiomycota</taxon>
        <taxon>Agaricomycotina</taxon>
        <taxon>Tremellomycetes</taxon>
        <taxon>Tremellales</taxon>
        <taxon>Tremellaceae</taxon>
        <taxon>Tremella</taxon>
    </lineage>
</organism>
<dbReference type="VEuPathDB" id="FungiDB:TREMEDRAFT_20727"/>
<comment type="caution">
    <text evidence="3">The sequence shown here is derived from an EMBL/GenBank/DDBJ whole genome shotgun (WGS) entry which is preliminary data.</text>
</comment>
<dbReference type="Proteomes" id="UP000289152">
    <property type="component" value="Unassembled WGS sequence"/>
</dbReference>
<proteinExistence type="predicted"/>
<dbReference type="Gene3D" id="1.20.900.10">
    <property type="entry name" value="Dbl homology (DH) domain"/>
    <property type="match status" value="1"/>
</dbReference>
<dbReference type="GO" id="GO:0005085">
    <property type="term" value="F:guanyl-nucleotide exchange factor activity"/>
    <property type="evidence" value="ECO:0007669"/>
    <property type="project" value="InterPro"/>
</dbReference>
<evidence type="ECO:0000313" key="4">
    <source>
        <dbReference type="Proteomes" id="UP000289152"/>
    </source>
</evidence>
<dbReference type="InterPro" id="IPR033511">
    <property type="entry name" value="Cdc24/Scd1_PH_dom"/>
</dbReference>
<feature type="compositionally biased region" description="Polar residues" evidence="1">
    <location>
        <begin position="731"/>
        <end position="745"/>
    </location>
</feature>
<dbReference type="GO" id="GO:0005634">
    <property type="term" value="C:nucleus"/>
    <property type="evidence" value="ECO:0007669"/>
    <property type="project" value="TreeGrafter"/>
</dbReference>
<feature type="compositionally biased region" description="Polar residues" evidence="1">
    <location>
        <begin position="853"/>
        <end position="864"/>
    </location>
</feature>
<feature type="compositionally biased region" description="Acidic residues" evidence="1">
    <location>
        <begin position="841"/>
        <end position="850"/>
    </location>
</feature>
<feature type="domain" description="DH" evidence="2">
    <location>
        <begin position="312"/>
        <end position="502"/>
    </location>
</feature>
<dbReference type="SUPFAM" id="SSF48065">
    <property type="entry name" value="DBL homology domain (DH-domain)"/>
    <property type="match status" value="1"/>
</dbReference>
<protein>
    <recommendedName>
        <fullName evidence="2">DH domain-containing protein</fullName>
    </recommendedName>
</protein>
<dbReference type="PANTHER" id="PTHR47339">
    <property type="entry name" value="CELL DIVISION CONTROL PROTEIN 24"/>
    <property type="match status" value="1"/>
</dbReference>
<feature type="region of interest" description="Disordered" evidence="1">
    <location>
        <begin position="840"/>
        <end position="945"/>
    </location>
</feature>
<dbReference type="PROSITE" id="PS50010">
    <property type="entry name" value="DH_2"/>
    <property type="match status" value="1"/>
</dbReference>
<dbReference type="Pfam" id="PF00621">
    <property type="entry name" value="RhoGEF"/>
    <property type="match status" value="1"/>
</dbReference>
<dbReference type="InterPro" id="IPR011993">
    <property type="entry name" value="PH-like_dom_sf"/>
</dbReference>
<dbReference type="PANTHER" id="PTHR47339:SF1">
    <property type="entry name" value="CELL DIVISION CONTROL PROTEIN 24"/>
    <property type="match status" value="1"/>
</dbReference>
<dbReference type="InterPro" id="IPR035899">
    <property type="entry name" value="DBL_dom_sf"/>
</dbReference>
<reference evidence="3 4" key="1">
    <citation type="submission" date="2016-06" db="EMBL/GenBank/DDBJ databases">
        <title>Evolution of pathogenesis and genome organization in the Tremellales.</title>
        <authorList>
            <person name="Cuomo C."/>
            <person name="Litvintseva A."/>
            <person name="Heitman J."/>
            <person name="Chen Y."/>
            <person name="Sun S."/>
            <person name="Springer D."/>
            <person name="Dromer F."/>
            <person name="Young S."/>
            <person name="Zeng Q."/>
            <person name="Chapman S."/>
            <person name="Gujja S."/>
            <person name="Saif S."/>
            <person name="Birren B."/>
        </authorList>
    </citation>
    <scope>NUCLEOTIDE SEQUENCE [LARGE SCALE GENOMIC DNA]</scope>
    <source>
        <strain evidence="3 4">ATCC 28783</strain>
    </source>
</reference>